<evidence type="ECO:0000256" key="5">
    <source>
        <dbReference type="ARBA" id="ARBA00025589"/>
    </source>
</evidence>
<evidence type="ECO:0000259" key="8">
    <source>
        <dbReference type="Pfam" id="PF00817"/>
    </source>
</evidence>
<evidence type="ECO:0000259" key="9">
    <source>
        <dbReference type="Pfam" id="PF11799"/>
    </source>
</evidence>
<dbReference type="EC" id="2.7.7.7" evidence="3"/>
<keyword evidence="4" id="KW-0227">DNA damage</keyword>
<dbReference type="PANTHER" id="PTHR35369">
    <property type="entry name" value="BLR3025 PROTEIN-RELATED"/>
    <property type="match status" value="1"/>
</dbReference>
<dbReference type="CDD" id="cd03468">
    <property type="entry name" value="PolY_like"/>
    <property type="match status" value="1"/>
</dbReference>
<dbReference type="InterPro" id="IPR043502">
    <property type="entry name" value="DNA/RNA_pol_sf"/>
</dbReference>
<dbReference type="GO" id="GO:0003684">
    <property type="term" value="F:damaged DNA binding"/>
    <property type="evidence" value="ECO:0007669"/>
    <property type="project" value="InterPro"/>
</dbReference>
<evidence type="ECO:0000313" key="11">
    <source>
        <dbReference type="Proteomes" id="UP000199647"/>
    </source>
</evidence>
<feature type="domain" description="UmuC" evidence="8">
    <location>
        <begin position="29"/>
        <end position="143"/>
    </location>
</feature>
<comment type="catalytic activity">
    <reaction evidence="6">
        <text>DNA(n) + a 2'-deoxyribonucleoside 5'-triphosphate = DNA(n+1) + diphosphate</text>
        <dbReference type="Rhea" id="RHEA:22508"/>
        <dbReference type="Rhea" id="RHEA-COMP:17339"/>
        <dbReference type="Rhea" id="RHEA-COMP:17340"/>
        <dbReference type="ChEBI" id="CHEBI:33019"/>
        <dbReference type="ChEBI" id="CHEBI:61560"/>
        <dbReference type="ChEBI" id="CHEBI:173112"/>
        <dbReference type="EC" id="2.7.7.7"/>
    </reaction>
</comment>
<gene>
    <name evidence="10" type="ORF">SAMN05216548_11388</name>
</gene>
<proteinExistence type="predicted"/>
<evidence type="ECO:0000256" key="6">
    <source>
        <dbReference type="ARBA" id="ARBA00049244"/>
    </source>
</evidence>
<evidence type="ECO:0000256" key="2">
    <source>
        <dbReference type="ARBA" id="ARBA00011245"/>
    </source>
</evidence>
<protein>
    <recommendedName>
        <fullName evidence="3">DNA-directed DNA polymerase</fullName>
        <ecNumber evidence="3">2.7.7.7</ecNumber>
    </recommendedName>
</protein>
<name>A0A1H9MEX2_9HYPH</name>
<dbReference type="SUPFAM" id="SSF56672">
    <property type="entry name" value="DNA/RNA polymerases"/>
    <property type="match status" value="1"/>
</dbReference>
<dbReference type="InterPro" id="IPR017961">
    <property type="entry name" value="DNA_pol_Y-fam_little_finger"/>
</dbReference>
<accession>A0A1H9MEX2</accession>
<dbReference type="Pfam" id="PF11799">
    <property type="entry name" value="IMS_C"/>
    <property type="match status" value="1"/>
</dbReference>
<evidence type="ECO:0000256" key="7">
    <source>
        <dbReference type="SAM" id="MobiDB-lite"/>
    </source>
</evidence>
<dbReference type="RefSeq" id="WP_346432153.1">
    <property type="nucleotide sequence ID" value="NZ_FOFG01000013.1"/>
</dbReference>
<dbReference type="AlphaFoldDB" id="A0A1H9MEX2"/>
<dbReference type="PANTHER" id="PTHR35369:SF2">
    <property type="entry name" value="BLR3025 PROTEIN"/>
    <property type="match status" value="1"/>
</dbReference>
<comment type="function">
    <text evidence="5">Poorly processive, error-prone DNA polymerase involved in untargeted mutagenesis. Copies undamaged DNA at stalled replication forks, which arise in vivo from mismatched or misaligned primer ends. These misaligned primers can be extended by PolIV. Exhibits no 3'-5' exonuclease (proofreading) activity. May be involved in translesional synthesis, in conjunction with the beta clamp from PolIII.</text>
</comment>
<keyword evidence="11" id="KW-1185">Reference proteome</keyword>
<dbReference type="InterPro" id="IPR001126">
    <property type="entry name" value="UmuC"/>
</dbReference>
<evidence type="ECO:0000256" key="1">
    <source>
        <dbReference type="ARBA" id="ARBA00001946"/>
    </source>
</evidence>
<dbReference type="Pfam" id="PF00817">
    <property type="entry name" value="IMS"/>
    <property type="match status" value="1"/>
</dbReference>
<evidence type="ECO:0000256" key="3">
    <source>
        <dbReference type="ARBA" id="ARBA00012417"/>
    </source>
</evidence>
<dbReference type="GO" id="GO:0006281">
    <property type="term" value="P:DNA repair"/>
    <property type="evidence" value="ECO:0007669"/>
    <property type="project" value="InterPro"/>
</dbReference>
<dbReference type="Proteomes" id="UP000199647">
    <property type="component" value="Unassembled WGS sequence"/>
</dbReference>
<feature type="region of interest" description="Disordered" evidence="7">
    <location>
        <begin position="1"/>
        <end position="21"/>
    </location>
</feature>
<organism evidence="10 11">
    <name type="scientific">Faunimonas pinastri</name>
    <dbReference type="NCBI Taxonomy" id="1855383"/>
    <lineage>
        <taxon>Bacteria</taxon>
        <taxon>Pseudomonadati</taxon>
        <taxon>Pseudomonadota</taxon>
        <taxon>Alphaproteobacteria</taxon>
        <taxon>Hyphomicrobiales</taxon>
        <taxon>Afifellaceae</taxon>
        <taxon>Faunimonas</taxon>
    </lineage>
</organism>
<dbReference type="STRING" id="1855383.SAMN05216548_11388"/>
<reference evidence="10 11" key="1">
    <citation type="submission" date="2016-10" db="EMBL/GenBank/DDBJ databases">
        <authorList>
            <person name="de Groot N.N."/>
        </authorList>
    </citation>
    <scope>NUCLEOTIDE SEQUENCE [LARGE SCALE GENOMIC DNA]</scope>
    <source>
        <strain evidence="10 11">A52C2</strain>
    </source>
</reference>
<evidence type="ECO:0000313" key="10">
    <source>
        <dbReference type="EMBL" id="SER22204.1"/>
    </source>
</evidence>
<sequence>MAGNAPPEASANGANPPPRAVVSRSKGAFRLAVIDGEAERRGLRPGMSLADARGAVPDLAIAEIDEAADREALVAIADWCDRYTPLVALDVPHGLFLDISGCTHLFARQGEDGETALRSDLLRRLRRQGFEARAAIASTAGAAWGVAHGGGEPIVLPGGEREALAGLPVAALRIGEPENGLLDRLGLKRIGQLVGQPRAPLAARFGLDLVRRLDQALGHEDEVLSPRLAPPALSAERRFAEPVCEEDSVRETVRSLGRSLAEALERQALGARLLELALFRVDGGVARISLGTARPMREADRMTALFAERLSTLGDSVDPGFGFDTIRLSVVETGPLGPAQIDLAGEGGVEASFDHLVDRLGARLGSASVMRFVALDSHLPERAVAARPLAALAEGEGGLDWPLLSGEREEPALRPLRLFERPEPVEVMAEVPEGAPVRFRWRRTVHEVRRSEGPERIAPEWWLVGQSGTAPPAGLSDERTRDYYRVEDAAGRRYWLYREGLYGRETDRPFWYVHGLFA</sequence>
<comment type="subunit">
    <text evidence="2">Monomer.</text>
</comment>
<dbReference type="EMBL" id="FOFG01000013">
    <property type="protein sequence ID" value="SER22204.1"/>
    <property type="molecule type" value="Genomic_DNA"/>
</dbReference>
<evidence type="ECO:0000256" key="4">
    <source>
        <dbReference type="ARBA" id="ARBA00022763"/>
    </source>
</evidence>
<dbReference type="InterPro" id="IPR050356">
    <property type="entry name" value="SulA_CellDiv_inhibitor"/>
</dbReference>
<comment type="cofactor">
    <cofactor evidence="1">
        <name>Mg(2+)</name>
        <dbReference type="ChEBI" id="CHEBI:18420"/>
    </cofactor>
</comment>
<feature type="domain" description="DNA polymerase Y-family little finger" evidence="9">
    <location>
        <begin position="233"/>
        <end position="318"/>
    </location>
</feature>